<dbReference type="InterPro" id="IPR041700">
    <property type="entry name" value="OMP_b-brl_3"/>
</dbReference>
<dbReference type="GeneID" id="7333593"/>
<dbReference type="KEGG" id="ccs:CCNA_01200"/>
<dbReference type="InterPro" id="IPR012910">
    <property type="entry name" value="Plug_dom"/>
</dbReference>
<dbReference type="Gene3D" id="2.170.130.10">
    <property type="entry name" value="TonB-dependent receptor, plug domain"/>
    <property type="match status" value="1"/>
</dbReference>
<evidence type="ECO:0000313" key="13">
    <source>
        <dbReference type="Proteomes" id="UP000001364"/>
    </source>
</evidence>
<comment type="subcellular location">
    <subcellularLocation>
        <location evidence="1 8">Cell outer membrane</location>
        <topology evidence="1 8">Multi-pass membrane protein</topology>
    </subcellularLocation>
</comment>
<dbReference type="Gene3D" id="2.40.170.20">
    <property type="entry name" value="TonB-dependent receptor, beta-barrel domain"/>
    <property type="match status" value="1"/>
</dbReference>
<feature type="domain" description="Outer membrane protein beta-barrel" evidence="11">
    <location>
        <begin position="321"/>
        <end position="721"/>
    </location>
</feature>
<keyword evidence="4 8" id="KW-0812">Transmembrane</keyword>
<dbReference type="Pfam" id="PF14905">
    <property type="entry name" value="OMP_b-brl_3"/>
    <property type="match status" value="1"/>
</dbReference>
<dbReference type="InterPro" id="IPR039426">
    <property type="entry name" value="TonB-dep_rcpt-like"/>
</dbReference>
<feature type="domain" description="TonB-dependent receptor plug" evidence="10">
    <location>
        <begin position="80"/>
        <end position="162"/>
    </location>
</feature>
<evidence type="ECO:0000256" key="7">
    <source>
        <dbReference type="ARBA" id="ARBA00023237"/>
    </source>
</evidence>
<organism evidence="12 13">
    <name type="scientific">Caulobacter vibrioides (strain NA1000 / CB15N)</name>
    <name type="common">Caulobacter crescentus</name>
    <dbReference type="NCBI Taxonomy" id="565050"/>
    <lineage>
        <taxon>Bacteria</taxon>
        <taxon>Pseudomonadati</taxon>
        <taxon>Pseudomonadota</taxon>
        <taxon>Alphaproteobacteria</taxon>
        <taxon>Caulobacterales</taxon>
        <taxon>Caulobacteraceae</taxon>
        <taxon>Caulobacter</taxon>
    </lineage>
</organism>
<proteinExistence type="inferred from homology"/>
<evidence type="ECO:0000256" key="6">
    <source>
        <dbReference type="ARBA" id="ARBA00023136"/>
    </source>
</evidence>
<dbReference type="InterPro" id="IPR037066">
    <property type="entry name" value="Plug_dom_sf"/>
</dbReference>
<dbReference type="SMR" id="A0A0H3C7J8"/>
<keyword evidence="3 8" id="KW-1134">Transmembrane beta strand</keyword>
<dbReference type="GO" id="GO:0044718">
    <property type="term" value="P:siderophore transmembrane transport"/>
    <property type="evidence" value="ECO:0007669"/>
    <property type="project" value="TreeGrafter"/>
</dbReference>
<dbReference type="HOGENOM" id="CLU_017617_0_0_5"/>
<evidence type="ECO:0000256" key="3">
    <source>
        <dbReference type="ARBA" id="ARBA00022452"/>
    </source>
</evidence>
<keyword evidence="13" id="KW-1185">Reference proteome</keyword>
<dbReference type="Pfam" id="PF07715">
    <property type="entry name" value="Plug"/>
    <property type="match status" value="1"/>
</dbReference>
<gene>
    <name evidence="12" type="ordered locus">CCNA_01200</name>
</gene>
<protein>
    <submittedName>
        <fullName evidence="12">TonB-dependent receptor</fullName>
    </submittedName>
</protein>
<keyword evidence="2 8" id="KW-0813">Transport</keyword>
<evidence type="ECO:0000256" key="9">
    <source>
        <dbReference type="SAM" id="SignalP"/>
    </source>
</evidence>
<dbReference type="GO" id="GO:0015344">
    <property type="term" value="F:siderophore uptake transmembrane transporter activity"/>
    <property type="evidence" value="ECO:0007669"/>
    <property type="project" value="TreeGrafter"/>
</dbReference>
<evidence type="ECO:0000259" key="11">
    <source>
        <dbReference type="Pfam" id="PF14905"/>
    </source>
</evidence>
<evidence type="ECO:0000256" key="5">
    <source>
        <dbReference type="ARBA" id="ARBA00022729"/>
    </source>
</evidence>
<evidence type="ECO:0000256" key="1">
    <source>
        <dbReference type="ARBA" id="ARBA00004571"/>
    </source>
</evidence>
<dbReference type="PATRIC" id="fig|565050.3.peg.1182"/>
<dbReference type="InterPro" id="IPR036942">
    <property type="entry name" value="Beta-barrel_TonB_sf"/>
</dbReference>
<dbReference type="PROSITE" id="PS52016">
    <property type="entry name" value="TONB_DEPENDENT_REC_3"/>
    <property type="match status" value="1"/>
</dbReference>
<dbReference type="SUPFAM" id="SSF56935">
    <property type="entry name" value="Porins"/>
    <property type="match status" value="1"/>
</dbReference>
<evidence type="ECO:0000313" key="12">
    <source>
        <dbReference type="EMBL" id="ACL94665.1"/>
    </source>
</evidence>
<name>A0A0H3C7J8_CAUVN</name>
<evidence type="ECO:0000256" key="8">
    <source>
        <dbReference type="PROSITE-ProRule" id="PRU01360"/>
    </source>
</evidence>
<dbReference type="EMBL" id="CP001340">
    <property type="protein sequence ID" value="ACL94665.1"/>
    <property type="molecule type" value="Genomic_DNA"/>
</dbReference>
<dbReference type="PANTHER" id="PTHR30069:SF29">
    <property type="entry name" value="HEMOGLOBIN AND HEMOGLOBIN-HAPTOGLOBIN-BINDING PROTEIN 1-RELATED"/>
    <property type="match status" value="1"/>
</dbReference>
<comment type="similarity">
    <text evidence="8">Belongs to the TonB-dependent receptor family.</text>
</comment>
<keyword evidence="12" id="KW-0675">Receptor</keyword>
<evidence type="ECO:0000259" key="10">
    <source>
        <dbReference type="Pfam" id="PF07715"/>
    </source>
</evidence>
<dbReference type="RefSeq" id="WP_010919026.1">
    <property type="nucleotide sequence ID" value="NC_011916.1"/>
</dbReference>
<dbReference type="RefSeq" id="YP_002516573.1">
    <property type="nucleotide sequence ID" value="NC_011916.1"/>
</dbReference>
<dbReference type="PhylomeDB" id="A0A0H3C7J8"/>
<dbReference type="AlphaFoldDB" id="A0A0H3C7J8"/>
<evidence type="ECO:0000256" key="4">
    <source>
        <dbReference type="ARBA" id="ARBA00022692"/>
    </source>
</evidence>
<feature type="signal peptide" evidence="9">
    <location>
        <begin position="1"/>
        <end position="36"/>
    </location>
</feature>
<dbReference type="GO" id="GO:0009279">
    <property type="term" value="C:cell outer membrane"/>
    <property type="evidence" value="ECO:0007669"/>
    <property type="project" value="UniProtKB-SubCell"/>
</dbReference>
<dbReference type="Proteomes" id="UP000001364">
    <property type="component" value="Chromosome"/>
</dbReference>
<dbReference type="OrthoDB" id="910296at2"/>
<accession>A0A0H3C7J8</accession>
<reference evidence="12 13" key="1">
    <citation type="journal article" date="2010" name="J. Bacteriol.">
        <title>The genetic basis of laboratory adaptation in Caulobacter crescentus.</title>
        <authorList>
            <person name="Marks M.E."/>
            <person name="Castro-Rojas C.M."/>
            <person name="Teiling C."/>
            <person name="Du L."/>
            <person name="Kapatral V."/>
            <person name="Walunas T.L."/>
            <person name="Crosson S."/>
        </authorList>
    </citation>
    <scope>NUCLEOTIDE SEQUENCE [LARGE SCALE GENOMIC DNA]</scope>
    <source>
        <strain evidence="13">NA1000 / CB15N</strain>
    </source>
</reference>
<feature type="chain" id="PRO_5002606213" evidence="9">
    <location>
        <begin position="37"/>
        <end position="751"/>
    </location>
</feature>
<evidence type="ECO:0000256" key="2">
    <source>
        <dbReference type="ARBA" id="ARBA00022448"/>
    </source>
</evidence>
<keyword evidence="6 8" id="KW-0472">Membrane</keyword>
<keyword evidence="5 9" id="KW-0732">Signal</keyword>
<keyword evidence="7 8" id="KW-0998">Cell outer membrane</keyword>
<sequence>MQFPRRQRRLSMIIPPRRAALLAATGLAALSTAAFAQTTPATPPAKKDPSNQVQGVTITAPASQDMRTSIDRRSYSLGKDLQATTGSVADVLRNVPSVQVDVQGNVSLRGDPNVTIMIDGKPSGMFKGDNRGQVLQQIPANQFERVEVMTNPSAAFSPEGTAGIINLITKQQRGVGMTGSVRGNFGSEGRKNASVSLAQNTKNLTVSADAGWRRDKAKGEIVDERERLDPTSGAYATSRQKVNFISRGQSHNARASVDYDLDKRTRLSAEARYNDMRYDSVSGSSFEGKTPAGIPNVRFQRLSDGAMKRSVAGLSGDLRRKLSGDDHEFTLNGSLERTRNSQGGLAETFSQLPIVPTALENVRTSDELVQTRLKAEYKRPLQGGAKLVAGYELQLNENDYDNYGARGPKGGVLVVDPALTNRFQFDQAVNALYATYSRPIGDWTVMPGLRVEQVTIDTNQITSRLTDSYDYLRAYPSLHLQYKVDDLRQVNASYSRRIQRPSAQDLNPYRIFQDPYSYRQGDPRLKPQVTDAFEVAYQVRKGFNYYLGTLYWREARDGVTDVVRDIGDGVLLTTKANLAKSRSGGLELVANARLSPKLSYTISGNTAWTEIGATDLGFPEKRSAWTVSGYAALNIQATPKDFLQISGFATGKRLTPQGYKAPTGMLLLGYRHKFNDRLSGVVTVQDALKTFGDKTVINTPALKNRRDMDLDLRAVFVGFTYGFGGQGVPNPRRAREPAFDFQTTPGGVGPM</sequence>
<dbReference type="PANTHER" id="PTHR30069">
    <property type="entry name" value="TONB-DEPENDENT OUTER MEMBRANE RECEPTOR"/>
    <property type="match status" value="1"/>
</dbReference>